<dbReference type="InParanoid" id="A0A2P6MU48"/>
<proteinExistence type="predicted"/>
<evidence type="ECO:0000313" key="2">
    <source>
        <dbReference type="Proteomes" id="UP000241769"/>
    </source>
</evidence>
<dbReference type="AlphaFoldDB" id="A0A2P6MU48"/>
<comment type="caution">
    <text evidence="1">The sequence shown here is derived from an EMBL/GenBank/DDBJ whole genome shotgun (WGS) entry which is preliminary data.</text>
</comment>
<keyword evidence="2" id="KW-1185">Reference proteome</keyword>
<gene>
    <name evidence="1" type="ORF">PROFUN_15865</name>
</gene>
<dbReference type="EMBL" id="MDYQ01000405">
    <property type="protein sequence ID" value="PRP75230.1"/>
    <property type="molecule type" value="Genomic_DNA"/>
</dbReference>
<dbReference type="Proteomes" id="UP000241769">
    <property type="component" value="Unassembled WGS sequence"/>
</dbReference>
<accession>A0A2P6MU48</accession>
<sequence length="185" mass="20499">MVNGSSERRYTFQSHQINSSLLRSLRTSLVDLTQKDQTPDQNLFDRMRAFNSNLDEDFLKDCLKELGVGSVPLLYTKEYWIAASGGATSFSHDTDIATGVQSMEVPRQILPQLKTGRASSANKVVRPIFKSRAEFRGDVKVSEKLRGRLAHGDTLVTTSSIGCGSFVSLGYSFQLTITSSLFGRH</sequence>
<name>A0A2P6MU48_9EUKA</name>
<reference evidence="1 2" key="1">
    <citation type="journal article" date="2018" name="Genome Biol. Evol.">
        <title>Multiple Roots of Fruiting Body Formation in Amoebozoa.</title>
        <authorList>
            <person name="Hillmann F."/>
            <person name="Forbes G."/>
            <person name="Novohradska S."/>
            <person name="Ferling I."/>
            <person name="Riege K."/>
            <person name="Groth M."/>
            <person name="Westermann M."/>
            <person name="Marz M."/>
            <person name="Spaller T."/>
            <person name="Winckler T."/>
            <person name="Schaap P."/>
            <person name="Glockner G."/>
        </authorList>
    </citation>
    <scope>NUCLEOTIDE SEQUENCE [LARGE SCALE GENOMIC DNA]</scope>
    <source>
        <strain evidence="1 2">Jena</strain>
    </source>
</reference>
<protein>
    <submittedName>
        <fullName evidence="1">Uncharacterized protein</fullName>
    </submittedName>
</protein>
<evidence type="ECO:0000313" key="1">
    <source>
        <dbReference type="EMBL" id="PRP75230.1"/>
    </source>
</evidence>
<organism evidence="1 2">
    <name type="scientific">Planoprotostelium fungivorum</name>
    <dbReference type="NCBI Taxonomy" id="1890364"/>
    <lineage>
        <taxon>Eukaryota</taxon>
        <taxon>Amoebozoa</taxon>
        <taxon>Evosea</taxon>
        <taxon>Variosea</taxon>
        <taxon>Cavosteliida</taxon>
        <taxon>Cavosteliaceae</taxon>
        <taxon>Planoprotostelium</taxon>
    </lineage>
</organism>